<evidence type="ECO:0000313" key="2">
    <source>
        <dbReference type="EMBL" id="EGL39355.1"/>
    </source>
</evidence>
<protein>
    <submittedName>
        <fullName evidence="1">Uncharacterized protein</fullName>
    </submittedName>
</protein>
<comment type="caution">
    <text evidence="1">The sequence shown here is derived from an EMBL/GenBank/DDBJ whole genome shotgun (WGS) entry which is preliminary data.</text>
</comment>
<organism evidence="1 3">
    <name type="scientific">Megasphaera lornae</name>
    <dbReference type="NCBI Taxonomy" id="1000568"/>
    <lineage>
        <taxon>Bacteria</taxon>
        <taxon>Bacillati</taxon>
        <taxon>Bacillota</taxon>
        <taxon>Negativicutes</taxon>
        <taxon>Veillonellales</taxon>
        <taxon>Veillonellaceae</taxon>
        <taxon>Megasphaera</taxon>
    </lineage>
</organism>
<dbReference type="Proteomes" id="UP000004018">
    <property type="component" value="Unassembled WGS sequence"/>
</dbReference>
<reference evidence="2 4" key="3">
    <citation type="submission" date="2011-04" db="EMBL/GenBank/DDBJ databases">
        <authorList>
            <person name="Harkins D.M."/>
            <person name="Madupu R."/>
            <person name="Durkin A.S."/>
            <person name="Torralba M."/>
            <person name="Methe B."/>
            <person name="Sutton G.G."/>
            <person name="Nelson K.E."/>
        </authorList>
    </citation>
    <scope>NUCLEOTIDE SEQUENCE [LARGE SCALE GENOMIC DNA]</scope>
    <source>
        <strain evidence="2 4">UPII 199-6</strain>
    </source>
</reference>
<dbReference type="EMBL" id="ADGP01000005">
    <property type="protein sequence ID" value="EFD94778.1"/>
    <property type="molecule type" value="Genomic_DNA"/>
</dbReference>
<keyword evidence="4" id="KW-1185">Reference proteome</keyword>
<sequence length="46" mass="5490">MWIEVGIGEYMRKIFSYKREKIVFIVHNADAVTGKKTDKRRIYGIK</sequence>
<dbReference type="Proteomes" id="UP000003242">
    <property type="component" value="Unassembled WGS sequence"/>
</dbReference>
<evidence type="ECO:0000313" key="1">
    <source>
        <dbReference type="EMBL" id="EFD94778.1"/>
    </source>
</evidence>
<accession>D3LSZ4</accession>
<dbReference type="STRING" id="699218.HMPREF0889_1517"/>
<evidence type="ECO:0000313" key="4">
    <source>
        <dbReference type="Proteomes" id="UP000004018"/>
    </source>
</evidence>
<reference evidence="1" key="2">
    <citation type="submission" date="2009-12" db="EMBL/GenBank/DDBJ databases">
        <authorList>
            <person name="Madupu R."/>
            <person name="Durkin A.S."/>
            <person name="Torralba M."/>
            <person name="Methe B."/>
            <person name="Sutton G.G."/>
            <person name="Strausberg R.L."/>
            <person name="Nelson K.E."/>
        </authorList>
    </citation>
    <scope>NUCLEOTIDE SEQUENCE</scope>
    <source>
        <strain evidence="1">28L</strain>
    </source>
</reference>
<proteinExistence type="predicted"/>
<reference evidence="3" key="1">
    <citation type="submission" date="2009-12" db="EMBL/GenBank/DDBJ databases">
        <title>Sequence of Clostridiales genomosp. BVAB3 str. UPII9-5.</title>
        <authorList>
            <person name="Madupu R."/>
            <person name="Durkin A.S."/>
            <person name="Torralba M."/>
            <person name="Methe B."/>
            <person name="Sutton G.G."/>
            <person name="Strausberg R.L."/>
            <person name="Nelson K.E."/>
        </authorList>
    </citation>
    <scope>NUCLEOTIDE SEQUENCE [LARGE SCALE GENOMIC DNA]</scope>
    <source>
        <strain evidence="3">28L</strain>
    </source>
</reference>
<dbReference type="AlphaFoldDB" id="D3LSZ4"/>
<name>D3LSZ4_9FIRM</name>
<evidence type="ECO:0000313" key="3">
    <source>
        <dbReference type="Proteomes" id="UP000003242"/>
    </source>
</evidence>
<gene>
    <name evidence="1" type="ORF">HMPREF0889_1517</name>
    <name evidence="2" type="ORF">HMPREF1039_0950</name>
</gene>
<dbReference type="EMBL" id="AFIJ01000038">
    <property type="protein sequence ID" value="EGL39355.1"/>
    <property type="molecule type" value="Genomic_DNA"/>
</dbReference>